<dbReference type="Proteomes" id="UP000006787">
    <property type="component" value="Unassembled WGS sequence"/>
</dbReference>
<dbReference type="PATRIC" id="fig|1231377.3.peg.2059"/>
<keyword evidence="1" id="KW-0732">Signal</keyword>
<reference evidence="3 4" key="1">
    <citation type="journal article" date="2012" name="J. Bacteriol.">
        <title>Genome Sequence of the Bacteriocin-Producing Strain Lactococcus garvieae DCC43.</title>
        <authorList>
            <person name="Gabrielsen C."/>
            <person name="Brede D.A."/>
            <person name="Hernandez P.E."/>
            <person name="Nes I.F."/>
            <person name="Diep D.B."/>
        </authorList>
    </citation>
    <scope>NUCLEOTIDE SEQUENCE [LARGE SCALE GENOMIC DNA]</scope>
    <source>
        <strain evidence="3 4">DCC43</strain>
    </source>
</reference>
<evidence type="ECO:0000256" key="1">
    <source>
        <dbReference type="SAM" id="SignalP"/>
    </source>
</evidence>
<dbReference type="Gene3D" id="2.60.120.200">
    <property type="match status" value="1"/>
</dbReference>
<accession>K2NSQ0</accession>
<proteinExistence type="predicted"/>
<protein>
    <recommendedName>
        <fullName evidence="2">WxL domain-containing protein</fullName>
    </recommendedName>
</protein>
<dbReference type="InterPro" id="IPR027994">
    <property type="entry name" value="WxL_dom"/>
</dbReference>
<evidence type="ECO:0000313" key="4">
    <source>
        <dbReference type="Proteomes" id="UP000006787"/>
    </source>
</evidence>
<organism evidence="3 4">
    <name type="scientific">Lactococcus garvieae DCC43</name>
    <dbReference type="NCBI Taxonomy" id="1231377"/>
    <lineage>
        <taxon>Bacteria</taxon>
        <taxon>Bacillati</taxon>
        <taxon>Bacillota</taxon>
        <taxon>Bacilli</taxon>
        <taxon>Lactobacillales</taxon>
        <taxon>Streptococcaceae</taxon>
        <taxon>Lactococcus</taxon>
    </lineage>
</organism>
<dbReference type="AlphaFoldDB" id="K2NSQ0"/>
<dbReference type="RefSeq" id="WP_003136708.1">
    <property type="nucleotide sequence ID" value="NZ_AMQS01000040.1"/>
</dbReference>
<dbReference type="Pfam" id="PF13731">
    <property type="entry name" value="WxL"/>
    <property type="match status" value="1"/>
</dbReference>
<dbReference type="eggNOG" id="ENOG5033SA3">
    <property type="taxonomic scope" value="Bacteria"/>
</dbReference>
<comment type="caution">
    <text evidence="3">The sequence shown here is derived from an EMBL/GenBank/DDBJ whole genome shotgun (WGS) entry which is preliminary data.</text>
</comment>
<sequence>MAKVQNLLKKSINIATSTLLLLSASLSISTLVFPDHPAKADTNSTNEVLVPGVTSDTGDHNYSDLPISTIHSMGTWLALGTTQENVPGTNWFGMATNGTNQAGYAIFKGAMDASQPFSISGYFRTASSGANYKDSGDSNGFILTPESINQINSNATKYTGNSNSAKPVIYPTGPGLGIGGLSGSIFAGRDLYYNSPTSGTAADSDKSAIDGIYNGSGTGVSGSSPAISIRTTRDASGASIISGDASVGTAGELVYGKGSTTTTGVGVNLGYPNAVGPDTSYFTLFGNFSTQDDTMTLTWSNPVASADEKSYTGTLSLTVQGMSADGIATGNPVTITQTSVTIPRTISVGAIGATGGNYGSLSFSNNSSLINGNRGQKDVKVNYINSVTGKKISSSETTPIKANVGDIVNVLSPTKTGSSTSGLPGKYEFTAPTNATFNALTGYTFEKITYGGVFDETTGTLTGDGVNDPNGSAGTNNGITVSNFDNLANPNQINIFYTPTMQEASFATGYLAGTPGTSIVGTVEPNNIEVALPSVTPTTPGFASPLPTYTSTSAYTDAIAPMPQVSNMPVGYSVLQVLTSGGKVYTTESAITAGYASALAYALADNPLIDPGNKDFVGVPNKFLVILSPDQHSATWKYQYDSNTPGYNGNEGIAALPTLPTVPTQEGVTGLPITDPGVAELPAGYEVSQISDATGTHYGPSENLTLPSVFLNKYFPYIFMNPATYTDSTMNTPVFGTESSFTFLVSALPQTGEVEFKYNVGTPGTDEEGKPEVDSEGNPIPVIDESKGTLGIASSLPPTQALNGLTGGSLYFDLSKTIPTGYTVDTVVGPDHIKYTDDTVSGKTAVQAALKANPYFEDSSQSTNSFTIYLRAESKTASIAIKMDNSQTPSGTVIPEEQNFVLGEGLVGEPILESDIEKAITTLTSGGGVLDITSSIYDNWNVTSLSGPANTIISTAGEMNNQIAAEKLSDLVASQPYYLAGNSIYEIHMSYNGTLSLRVPSTIDFGNHEISGKSSTYKGSMEKSVYVIDSRTTPTAWTLKVQQSSPLIGYGENTGVIIPQLELSGSLHFVDTQSNDTLLTDDTSATVYQQTSGSNELVEAMTNSNEGEKGFYLDTLANKQISKWYGDDVVYKGEILWTVSNTP</sequence>
<name>K2NSQ0_9LACT</name>
<dbReference type="EMBL" id="AMQS01000040">
    <property type="protein sequence ID" value="EKF50573.1"/>
    <property type="molecule type" value="Genomic_DNA"/>
</dbReference>
<evidence type="ECO:0000313" key="3">
    <source>
        <dbReference type="EMBL" id="EKF50573.1"/>
    </source>
</evidence>
<evidence type="ECO:0000259" key="2">
    <source>
        <dbReference type="Pfam" id="PF13731"/>
    </source>
</evidence>
<feature type="chain" id="PRO_5038566333" description="WxL domain-containing protein" evidence="1">
    <location>
        <begin position="35"/>
        <end position="1143"/>
    </location>
</feature>
<gene>
    <name evidence="3" type="ORF">C426_2077</name>
</gene>
<feature type="domain" description="WxL" evidence="2">
    <location>
        <begin position="992"/>
        <end position="1143"/>
    </location>
</feature>
<feature type="signal peptide" evidence="1">
    <location>
        <begin position="1"/>
        <end position="34"/>
    </location>
</feature>